<dbReference type="AlphaFoldDB" id="A0A6M3L8J9"/>
<name>A0A6M3L8J9_9ZZZZ</name>
<protein>
    <submittedName>
        <fullName evidence="1">Uncharacterized protein</fullName>
    </submittedName>
</protein>
<proteinExistence type="predicted"/>
<reference evidence="1" key="1">
    <citation type="submission" date="2020-03" db="EMBL/GenBank/DDBJ databases">
        <title>The deep terrestrial virosphere.</title>
        <authorList>
            <person name="Holmfeldt K."/>
            <person name="Nilsson E."/>
            <person name="Simone D."/>
            <person name="Lopez-Fernandez M."/>
            <person name="Wu X."/>
            <person name="de Brujin I."/>
            <person name="Lundin D."/>
            <person name="Andersson A."/>
            <person name="Bertilsson S."/>
            <person name="Dopson M."/>
        </authorList>
    </citation>
    <scope>NUCLEOTIDE SEQUENCE</scope>
    <source>
        <strain evidence="1">MM415B02540</strain>
    </source>
</reference>
<organism evidence="1">
    <name type="scientific">viral metagenome</name>
    <dbReference type="NCBI Taxonomy" id="1070528"/>
    <lineage>
        <taxon>unclassified sequences</taxon>
        <taxon>metagenomes</taxon>
        <taxon>organismal metagenomes</taxon>
    </lineage>
</organism>
<dbReference type="EMBL" id="MT142850">
    <property type="protein sequence ID" value="QJA89515.1"/>
    <property type="molecule type" value="Genomic_DNA"/>
</dbReference>
<accession>A0A6M3L8J9</accession>
<gene>
    <name evidence="1" type="ORF">MM415B02540_0014</name>
</gene>
<evidence type="ECO:0000313" key="1">
    <source>
        <dbReference type="EMBL" id="QJA89515.1"/>
    </source>
</evidence>
<sequence length="72" mass="8710">MPLAKVGPHILMNRKEYTSWKRDQFNELLRAITLLQIASDSFPKEIKEKLDKLFNDIDDLYKEFKEYYARQD</sequence>